<dbReference type="AlphaFoldDB" id="A0A8X6PG86"/>
<name>A0A8X6PG86_NEPPI</name>
<proteinExistence type="predicted"/>
<evidence type="ECO:0000313" key="1">
    <source>
        <dbReference type="EMBL" id="GFT64812.1"/>
    </source>
</evidence>
<comment type="caution">
    <text evidence="1">The sequence shown here is derived from an EMBL/GenBank/DDBJ whole genome shotgun (WGS) entry which is preliminary data.</text>
</comment>
<dbReference type="OrthoDB" id="8379823at2759"/>
<keyword evidence="2" id="KW-1185">Reference proteome</keyword>
<protein>
    <submittedName>
        <fullName evidence="1">Uncharacterized protein</fullName>
    </submittedName>
</protein>
<dbReference type="Proteomes" id="UP000887013">
    <property type="component" value="Unassembled WGS sequence"/>
</dbReference>
<organism evidence="1 2">
    <name type="scientific">Nephila pilipes</name>
    <name type="common">Giant wood spider</name>
    <name type="synonym">Nephila maculata</name>
    <dbReference type="NCBI Taxonomy" id="299642"/>
    <lineage>
        <taxon>Eukaryota</taxon>
        <taxon>Metazoa</taxon>
        <taxon>Ecdysozoa</taxon>
        <taxon>Arthropoda</taxon>
        <taxon>Chelicerata</taxon>
        <taxon>Arachnida</taxon>
        <taxon>Araneae</taxon>
        <taxon>Araneomorphae</taxon>
        <taxon>Entelegynae</taxon>
        <taxon>Araneoidea</taxon>
        <taxon>Nephilidae</taxon>
        <taxon>Nephila</taxon>
    </lineage>
</organism>
<gene>
    <name evidence="1" type="primary">NCL1_48578</name>
    <name evidence="1" type="ORF">NPIL_282701</name>
</gene>
<reference evidence="1" key="1">
    <citation type="submission" date="2020-08" db="EMBL/GenBank/DDBJ databases">
        <title>Multicomponent nature underlies the extraordinary mechanical properties of spider dragline silk.</title>
        <authorList>
            <person name="Kono N."/>
            <person name="Nakamura H."/>
            <person name="Mori M."/>
            <person name="Yoshida Y."/>
            <person name="Ohtoshi R."/>
            <person name="Malay A.D."/>
            <person name="Moran D.A.P."/>
            <person name="Tomita M."/>
            <person name="Numata K."/>
            <person name="Arakawa K."/>
        </authorList>
    </citation>
    <scope>NUCLEOTIDE SEQUENCE</scope>
</reference>
<evidence type="ECO:0000313" key="2">
    <source>
        <dbReference type="Proteomes" id="UP000887013"/>
    </source>
</evidence>
<sequence>MVNSIFSLELLSMTKVAVLLYSDPDITVSRSGIVSVKERDSIVEKKLSNLDLPPVIKKTITRLSKPLSDQIKQWVLDHLSILNFGTSIPPNEYFFKDNGTIDRIKTAKNYIENENNNVYLRFLMASVYWFEEEARTLWNEMPRAIRSHLFSIRPYPSCPRWLFAVMHWIVYIRCGDADWRKHFFSPSWYCEDRVVLQGNLLQQLTPEEQLGVFKGLMKDSTPTQTKSFCLSKMSTEQFEEVIKEEPLNVFIALFNWPLHLQFQEMTDRFFLLLSKKDFLCFLFNVILEKMELNSMDSDYVYLLNELRNKCPDNFKKYMDNSGVSNILKNTLKHVNNK</sequence>
<dbReference type="EMBL" id="BMAW01019687">
    <property type="protein sequence ID" value="GFT64812.1"/>
    <property type="molecule type" value="Genomic_DNA"/>
</dbReference>
<accession>A0A8X6PG86</accession>